<dbReference type="EMBL" id="MU971344">
    <property type="protein sequence ID" value="KAK9239649.1"/>
    <property type="molecule type" value="Genomic_DNA"/>
</dbReference>
<accession>A0ACC3T7A1</accession>
<proteinExistence type="predicted"/>
<name>A0ACC3T7A1_LIPKO</name>
<protein>
    <submittedName>
        <fullName evidence="1">Uncharacterized protein</fullName>
    </submittedName>
</protein>
<sequence>MEIDNEDLISPTMSTTLRPLPRPSRSPTKEDVERAEYLMNMVRGNLSCKRTVVCGYY</sequence>
<comment type="caution">
    <text evidence="1">The sequence shown here is derived from an EMBL/GenBank/DDBJ whole genome shotgun (WGS) entry which is preliminary data.</text>
</comment>
<organism evidence="1 2">
    <name type="scientific">Lipomyces kononenkoae</name>
    <name type="common">Yeast</name>
    <dbReference type="NCBI Taxonomy" id="34357"/>
    <lineage>
        <taxon>Eukaryota</taxon>
        <taxon>Fungi</taxon>
        <taxon>Dikarya</taxon>
        <taxon>Ascomycota</taxon>
        <taxon>Saccharomycotina</taxon>
        <taxon>Lipomycetes</taxon>
        <taxon>Lipomycetales</taxon>
        <taxon>Lipomycetaceae</taxon>
        <taxon>Lipomyces</taxon>
    </lineage>
</organism>
<evidence type="ECO:0000313" key="2">
    <source>
        <dbReference type="Proteomes" id="UP001433508"/>
    </source>
</evidence>
<keyword evidence="2" id="KW-1185">Reference proteome</keyword>
<evidence type="ECO:0000313" key="1">
    <source>
        <dbReference type="EMBL" id="KAK9239649.1"/>
    </source>
</evidence>
<gene>
    <name evidence="1" type="ORF">V1525DRAFT_397211</name>
</gene>
<dbReference type="Proteomes" id="UP001433508">
    <property type="component" value="Unassembled WGS sequence"/>
</dbReference>
<reference evidence="2" key="1">
    <citation type="journal article" date="2024" name="Front. Bioeng. Biotechnol.">
        <title>Genome-scale model development and genomic sequencing of the oleaginous clade Lipomyces.</title>
        <authorList>
            <person name="Czajka J.J."/>
            <person name="Han Y."/>
            <person name="Kim J."/>
            <person name="Mondo S.J."/>
            <person name="Hofstad B.A."/>
            <person name="Robles A."/>
            <person name="Haridas S."/>
            <person name="Riley R."/>
            <person name="LaButti K."/>
            <person name="Pangilinan J."/>
            <person name="Andreopoulos W."/>
            <person name="Lipzen A."/>
            <person name="Yan J."/>
            <person name="Wang M."/>
            <person name="Ng V."/>
            <person name="Grigoriev I.V."/>
            <person name="Spatafora J.W."/>
            <person name="Magnuson J.K."/>
            <person name="Baker S.E."/>
            <person name="Pomraning K.R."/>
        </authorList>
    </citation>
    <scope>NUCLEOTIDE SEQUENCE [LARGE SCALE GENOMIC DNA]</scope>
    <source>
        <strain evidence="2">CBS 7786</strain>
    </source>
</reference>